<dbReference type="PROSITE" id="PS00028">
    <property type="entry name" value="ZINC_FINGER_C2H2_1"/>
    <property type="match status" value="3"/>
</dbReference>
<dbReference type="GO" id="GO:0005667">
    <property type="term" value="C:transcription regulator complex"/>
    <property type="evidence" value="ECO:0007669"/>
    <property type="project" value="TreeGrafter"/>
</dbReference>
<proteinExistence type="predicted"/>
<dbReference type="PANTHER" id="PTHR14003">
    <property type="entry name" value="TRANSCRIPTIONAL REPRESSOR PROTEIN YY"/>
    <property type="match status" value="1"/>
</dbReference>
<dbReference type="SUPFAM" id="SSF57667">
    <property type="entry name" value="beta-beta-alpha zinc fingers"/>
    <property type="match status" value="2"/>
</dbReference>
<dbReference type="GO" id="GO:0008270">
    <property type="term" value="F:zinc ion binding"/>
    <property type="evidence" value="ECO:0007669"/>
    <property type="project" value="UniProtKB-KW"/>
</dbReference>
<dbReference type="GO" id="GO:0000981">
    <property type="term" value="F:DNA-binding transcription factor activity, RNA polymerase II-specific"/>
    <property type="evidence" value="ECO:0007669"/>
    <property type="project" value="UniProtKB-ARBA"/>
</dbReference>
<reference evidence="8" key="1">
    <citation type="journal article" date="2017" name="Genome Biol.">
        <title>Comparative genomics reveals high biological diversity and specific adaptations in the industrially and medically important fungal genus Aspergillus.</title>
        <authorList>
            <person name="de Vries R.P."/>
            <person name="Riley R."/>
            <person name="Wiebenga A."/>
            <person name="Aguilar-Osorio G."/>
            <person name="Amillis S."/>
            <person name="Uchima C.A."/>
            <person name="Anderluh G."/>
            <person name="Asadollahi M."/>
            <person name="Askin M."/>
            <person name="Barry K."/>
            <person name="Battaglia E."/>
            <person name="Bayram O."/>
            <person name="Benocci T."/>
            <person name="Braus-Stromeyer S.A."/>
            <person name="Caldana C."/>
            <person name="Canovas D."/>
            <person name="Cerqueira G.C."/>
            <person name="Chen F."/>
            <person name="Chen W."/>
            <person name="Choi C."/>
            <person name="Clum A."/>
            <person name="Dos Santos R.A."/>
            <person name="Damasio A.R."/>
            <person name="Diallinas G."/>
            <person name="Emri T."/>
            <person name="Fekete E."/>
            <person name="Flipphi M."/>
            <person name="Freyberg S."/>
            <person name="Gallo A."/>
            <person name="Gournas C."/>
            <person name="Habgood R."/>
            <person name="Hainaut M."/>
            <person name="Harispe M.L."/>
            <person name="Henrissat B."/>
            <person name="Hilden K.S."/>
            <person name="Hope R."/>
            <person name="Hossain A."/>
            <person name="Karabika E."/>
            <person name="Karaffa L."/>
            <person name="Karanyi Z."/>
            <person name="Krasevec N."/>
            <person name="Kuo A."/>
            <person name="Kusch H."/>
            <person name="LaButti K."/>
            <person name="Lagendijk E.L."/>
            <person name="Lapidus A."/>
            <person name="Levasseur A."/>
            <person name="Lindquist E."/>
            <person name="Lipzen A."/>
            <person name="Logrieco A.F."/>
            <person name="MacCabe A."/>
            <person name="Maekelae M.R."/>
            <person name="Malavazi I."/>
            <person name="Melin P."/>
            <person name="Meyer V."/>
            <person name="Mielnichuk N."/>
            <person name="Miskei M."/>
            <person name="Molnar A.P."/>
            <person name="Mule G."/>
            <person name="Ngan C.Y."/>
            <person name="Orejas M."/>
            <person name="Orosz E."/>
            <person name="Ouedraogo J.P."/>
            <person name="Overkamp K.M."/>
            <person name="Park H.-S."/>
            <person name="Perrone G."/>
            <person name="Piumi F."/>
            <person name="Punt P.J."/>
            <person name="Ram A.F."/>
            <person name="Ramon A."/>
            <person name="Rauscher S."/>
            <person name="Record E."/>
            <person name="Riano-Pachon D.M."/>
            <person name="Robert V."/>
            <person name="Roehrig J."/>
            <person name="Ruller R."/>
            <person name="Salamov A."/>
            <person name="Salih N.S."/>
            <person name="Samson R.A."/>
            <person name="Sandor E."/>
            <person name="Sanguinetti M."/>
            <person name="Schuetze T."/>
            <person name="Sepcic K."/>
            <person name="Shelest E."/>
            <person name="Sherlock G."/>
            <person name="Sophianopoulou V."/>
            <person name="Squina F.M."/>
            <person name="Sun H."/>
            <person name="Susca A."/>
            <person name="Todd R.B."/>
            <person name="Tsang A."/>
            <person name="Unkles S.E."/>
            <person name="van de Wiele N."/>
            <person name="van Rossen-Uffink D."/>
            <person name="Oliveira J.V."/>
            <person name="Vesth T.C."/>
            <person name="Visser J."/>
            <person name="Yu J.-H."/>
            <person name="Zhou M."/>
            <person name="Andersen M.R."/>
            <person name="Archer D.B."/>
            <person name="Baker S.E."/>
            <person name="Benoit I."/>
            <person name="Brakhage A.A."/>
            <person name="Braus G.H."/>
            <person name="Fischer R."/>
            <person name="Frisvad J.C."/>
            <person name="Goldman G.H."/>
            <person name="Houbraken J."/>
            <person name="Oakley B."/>
            <person name="Pocsi I."/>
            <person name="Scazzocchio C."/>
            <person name="Seiboth B."/>
            <person name="vanKuyk P.A."/>
            <person name="Wortman J."/>
            <person name="Dyer P.S."/>
            <person name="Grigoriev I.V."/>
        </authorList>
    </citation>
    <scope>NUCLEOTIDE SEQUENCE [LARGE SCALE GENOMIC DNA]</scope>
    <source>
        <strain evidence="8">CBS 593.65</strain>
    </source>
</reference>
<dbReference type="OrthoDB" id="3437960at2759"/>
<protein>
    <recommendedName>
        <fullName evidence="6">C2H2-type domain-containing protein</fullName>
    </recommendedName>
</protein>
<dbReference type="GO" id="GO:0000978">
    <property type="term" value="F:RNA polymerase II cis-regulatory region sequence-specific DNA binding"/>
    <property type="evidence" value="ECO:0007669"/>
    <property type="project" value="TreeGrafter"/>
</dbReference>
<dbReference type="SMART" id="SM00355">
    <property type="entry name" value="ZnF_C2H2"/>
    <property type="match status" value="3"/>
</dbReference>
<dbReference type="PANTHER" id="PTHR14003:SF22">
    <property type="entry name" value="FINGER DOMAIN PROTEIN, PUTATIVE (AFU_ORTHOLOGUE AFUA_4G11480)-RELATED"/>
    <property type="match status" value="1"/>
</dbReference>
<feature type="domain" description="C2H2-type" evidence="6">
    <location>
        <begin position="69"/>
        <end position="98"/>
    </location>
</feature>
<dbReference type="AlphaFoldDB" id="A0A1L9SY27"/>
<evidence type="ECO:0000256" key="5">
    <source>
        <dbReference type="PROSITE-ProRule" id="PRU00042"/>
    </source>
</evidence>
<evidence type="ECO:0000313" key="8">
    <source>
        <dbReference type="Proteomes" id="UP000184356"/>
    </source>
</evidence>
<evidence type="ECO:0000313" key="7">
    <source>
        <dbReference type="EMBL" id="OJJ51971.1"/>
    </source>
</evidence>
<dbReference type="FunFam" id="3.30.160.60:FF:000557">
    <property type="entry name" value="zinc finger and SCAN domain-containing protein 29"/>
    <property type="match status" value="1"/>
</dbReference>
<dbReference type="RefSeq" id="XP_040695777.1">
    <property type="nucleotide sequence ID" value="XM_040850668.1"/>
</dbReference>
<keyword evidence="2" id="KW-0677">Repeat</keyword>
<keyword evidence="3 5" id="KW-0863">Zinc-finger</keyword>
<keyword evidence="4" id="KW-0862">Zinc</keyword>
<dbReference type="EMBL" id="KV878608">
    <property type="protein sequence ID" value="OJJ51971.1"/>
    <property type="molecule type" value="Genomic_DNA"/>
</dbReference>
<dbReference type="Proteomes" id="UP000184356">
    <property type="component" value="Unassembled WGS sequence"/>
</dbReference>
<organism evidence="7 8">
    <name type="scientific">Aspergillus sydowii CBS 593.65</name>
    <dbReference type="NCBI Taxonomy" id="1036612"/>
    <lineage>
        <taxon>Eukaryota</taxon>
        <taxon>Fungi</taxon>
        <taxon>Dikarya</taxon>
        <taxon>Ascomycota</taxon>
        <taxon>Pezizomycotina</taxon>
        <taxon>Eurotiomycetes</taxon>
        <taxon>Eurotiomycetidae</taxon>
        <taxon>Eurotiales</taxon>
        <taxon>Aspergillaceae</taxon>
        <taxon>Aspergillus</taxon>
        <taxon>Aspergillus subgen. Nidulantes</taxon>
    </lineage>
</organism>
<dbReference type="STRING" id="1036612.A0A1L9SY27"/>
<evidence type="ECO:0000256" key="4">
    <source>
        <dbReference type="ARBA" id="ARBA00022833"/>
    </source>
</evidence>
<evidence type="ECO:0000256" key="1">
    <source>
        <dbReference type="ARBA" id="ARBA00022723"/>
    </source>
</evidence>
<name>A0A1L9SY27_9EURO</name>
<dbReference type="GO" id="GO:0000785">
    <property type="term" value="C:chromatin"/>
    <property type="evidence" value="ECO:0007669"/>
    <property type="project" value="TreeGrafter"/>
</dbReference>
<dbReference type="InterPro" id="IPR013087">
    <property type="entry name" value="Znf_C2H2_type"/>
</dbReference>
<gene>
    <name evidence="7" type="ORF">ASPSYDRAFT_726358</name>
</gene>
<dbReference type="VEuPathDB" id="FungiDB:ASPSYDRAFT_726358"/>
<dbReference type="GeneID" id="63766741"/>
<evidence type="ECO:0000256" key="3">
    <source>
        <dbReference type="ARBA" id="ARBA00022771"/>
    </source>
</evidence>
<dbReference type="Gene3D" id="3.30.160.60">
    <property type="entry name" value="Classic Zinc Finger"/>
    <property type="match status" value="3"/>
</dbReference>
<accession>A0A1L9SY27</accession>
<evidence type="ECO:0000256" key="2">
    <source>
        <dbReference type="ARBA" id="ARBA00022737"/>
    </source>
</evidence>
<feature type="domain" description="C2H2-type" evidence="6">
    <location>
        <begin position="39"/>
        <end position="68"/>
    </location>
</feature>
<dbReference type="InterPro" id="IPR036236">
    <property type="entry name" value="Znf_C2H2_sf"/>
</dbReference>
<dbReference type="Pfam" id="PF00096">
    <property type="entry name" value="zf-C2H2"/>
    <property type="match status" value="3"/>
</dbReference>
<feature type="domain" description="C2H2-type" evidence="6">
    <location>
        <begin position="9"/>
        <end position="38"/>
    </location>
</feature>
<dbReference type="PROSITE" id="PS50157">
    <property type="entry name" value="ZINC_FINGER_C2H2_2"/>
    <property type="match status" value="3"/>
</dbReference>
<keyword evidence="8" id="KW-1185">Reference proteome</keyword>
<sequence length="270" mass="31178">MSPLSRRPFKCLWEACEKSFNRNSDLRRHYRIHTNERPHHCRVKGCNKSFIQRSALTVHTRTHTGERPYFCDHERCQKTFSDSSSLARHRRIHVGRRPYTGKEKTCKRRPCRRTALMKNQHRAQLLQTPIQTPSEETSSEQLFLPPFANCLLHHQYLYGHQAYYPNIATANHDSYSPPTALVAVETQPASLIHGNRAISSLEIQDAQVQLMQQQRYGQRHTGYSPVQYPPPYGLPTAEGHPLTTSPIYQYMLPTELLTEPSTSLEFPAVC</sequence>
<dbReference type="FunFam" id="3.30.160.60:FF:000125">
    <property type="entry name" value="Putative zinc finger protein 143"/>
    <property type="match status" value="2"/>
</dbReference>
<keyword evidence="1" id="KW-0479">Metal-binding</keyword>
<evidence type="ECO:0000259" key="6">
    <source>
        <dbReference type="PROSITE" id="PS50157"/>
    </source>
</evidence>